<dbReference type="AlphaFoldDB" id="Q4RQP8"/>
<evidence type="ECO:0000313" key="1">
    <source>
        <dbReference type="EMBL" id="CAG09284.1"/>
    </source>
</evidence>
<proteinExistence type="predicted"/>
<comment type="caution">
    <text evidence="1">The sequence shown here is derived from an EMBL/GenBank/DDBJ whole genome shotgun (WGS) entry which is preliminary data.</text>
</comment>
<reference evidence="1" key="1">
    <citation type="journal article" date="2004" name="Nature">
        <title>Genome duplication in the teleost fish Tetraodon nigroviridis reveals the early vertebrate proto-karyotype.</title>
        <authorList>
            <person name="Jaillon O."/>
            <person name="Aury J.-M."/>
            <person name="Brunet F."/>
            <person name="Petit J.-L."/>
            <person name="Stange-Thomann N."/>
            <person name="Mauceli E."/>
            <person name="Bouneau L."/>
            <person name="Fischer C."/>
            <person name="Ozouf-Costaz C."/>
            <person name="Bernot A."/>
            <person name="Nicaud S."/>
            <person name="Jaffe D."/>
            <person name="Fisher S."/>
            <person name="Lutfalla G."/>
            <person name="Dossat C."/>
            <person name="Segurens B."/>
            <person name="Dasilva C."/>
            <person name="Salanoubat M."/>
            <person name="Levy M."/>
            <person name="Boudet N."/>
            <person name="Castellano S."/>
            <person name="Anthouard V."/>
            <person name="Jubin C."/>
            <person name="Castelli V."/>
            <person name="Katinka M."/>
            <person name="Vacherie B."/>
            <person name="Biemont C."/>
            <person name="Skalli Z."/>
            <person name="Cattolico L."/>
            <person name="Poulain J."/>
            <person name="De Berardinis V."/>
            <person name="Cruaud C."/>
            <person name="Duprat S."/>
            <person name="Brottier P."/>
            <person name="Coutanceau J.-P."/>
            <person name="Gouzy J."/>
            <person name="Parra G."/>
            <person name="Lardier G."/>
            <person name="Chapple C."/>
            <person name="McKernan K.J."/>
            <person name="McEwan P."/>
            <person name="Bosak S."/>
            <person name="Kellis M."/>
            <person name="Volff J.-N."/>
            <person name="Guigo R."/>
            <person name="Zody M.C."/>
            <person name="Mesirov J."/>
            <person name="Lindblad-Toh K."/>
            <person name="Birren B."/>
            <person name="Nusbaum C."/>
            <person name="Kahn D."/>
            <person name="Robinson-Rechavi M."/>
            <person name="Laudet V."/>
            <person name="Schachter V."/>
            <person name="Quetier F."/>
            <person name="Saurin W."/>
            <person name="Scarpelli C."/>
            <person name="Wincker P."/>
            <person name="Lander E.S."/>
            <person name="Weissenbach J."/>
            <person name="Roest Crollius H."/>
        </authorList>
    </citation>
    <scope>NUCLEOTIDE SEQUENCE [LARGE SCALE GENOMIC DNA]</scope>
</reference>
<dbReference type="KEGG" id="tng:GSTEN00030515G001"/>
<dbReference type="OrthoDB" id="8958733at2759"/>
<organism evidence="1">
    <name type="scientific">Tetraodon nigroviridis</name>
    <name type="common">Spotted green pufferfish</name>
    <name type="synonym">Chelonodon nigroviridis</name>
    <dbReference type="NCBI Taxonomy" id="99883"/>
    <lineage>
        <taxon>Eukaryota</taxon>
        <taxon>Metazoa</taxon>
        <taxon>Chordata</taxon>
        <taxon>Craniata</taxon>
        <taxon>Vertebrata</taxon>
        <taxon>Euteleostomi</taxon>
        <taxon>Actinopterygii</taxon>
        <taxon>Neopterygii</taxon>
        <taxon>Teleostei</taxon>
        <taxon>Neoteleostei</taxon>
        <taxon>Acanthomorphata</taxon>
        <taxon>Eupercaria</taxon>
        <taxon>Tetraodontiformes</taxon>
        <taxon>Tetradontoidea</taxon>
        <taxon>Tetraodontidae</taxon>
        <taxon>Tetraodon</taxon>
    </lineage>
</organism>
<protein>
    <submittedName>
        <fullName evidence="1">(spotted green pufferfish) hypothetical protein</fullName>
    </submittedName>
</protein>
<name>Q4RQP8_TETNG</name>
<accession>Q4RQP8</accession>
<gene>
    <name evidence="1" type="ORF">GSTENG00030515001</name>
</gene>
<sequence>MIVVNIHLHTTSQVLVDVNNVVMSSGGSPAWQKVNSKSKLGSNQRDVLRLVAELHGCRF</sequence>
<reference evidence="1" key="2">
    <citation type="submission" date="2004-02" db="EMBL/GenBank/DDBJ databases">
        <authorList>
            <consortium name="Genoscope"/>
            <consortium name="Whitehead Institute Centre for Genome Research"/>
        </authorList>
    </citation>
    <scope>NUCLEOTIDE SEQUENCE</scope>
</reference>
<dbReference type="EMBL" id="CAAE01015004">
    <property type="protein sequence ID" value="CAG09284.1"/>
    <property type="molecule type" value="Genomic_DNA"/>
</dbReference>
<dbReference type="HOGENOM" id="CLU_001390_0_3_1"/>